<dbReference type="InterPro" id="IPR009057">
    <property type="entry name" value="Homeodomain-like_sf"/>
</dbReference>
<evidence type="ECO:0000259" key="8">
    <source>
        <dbReference type="PROSITE" id="PS51294"/>
    </source>
</evidence>
<keyword evidence="6" id="KW-0539">Nucleus</keyword>
<dbReference type="GO" id="GO:0003677">
    <property type="term" value="F:DNA binding"/>
    <property type="evidence" value="ECO:0007669"/>
    <property type="project" value="UniProtKB-KW"/>
</dbReference>
<dbReference type="PANTHER" id="PTHR48000:SF67">
    <property type="entry name" value="MYB-LIKE DNA-BINDING DOMAIN CONTAINING PROTEIN, EXPRESSED"/>
    <property type="match status" value="1"/>
</dbReference>
<keyword evidence="4" id="KW-0238">DNA-binding</keyword>
<reference evidence="9 10" key="1">
    <citation type="journal article" date="2012" name="Nat. Biotechnol.">
        <title>Draft genome sequence of pigeonpea (Cajanus cajan), an orphan legume crop of resource-poor farmers.</title>
        <authorList>
            <person name="Varshney R.K."/>
            <person name="Chen W."/>
            <person name="Li Y."/>
            <person name="Bharti A.K."/>
            <person name="Saxena R.K."/>
            <person name="Schlueter J.A."/>
            <person name="Donoghue M.T."/>
            <person name="Azam S."/>
            <person name="Fan G."/>
            <person name="Whaley A.M."/>
            <person name="Farmer A.D."/>
            <person name="Sheridan J."/>
            <person name="Iwata A."/>
            <person name="Tuteja R."/>
            <person name="Penmetsa R.V."/>
            <person name="Wu W."/>
            <person name="Upadhyaya H.D."/>
            <person name="Yang S.P."/>
            <person name="Shah T."/>
            <person name="Saxena K.B."/>
            <person name="Michael T."/>
            <person name="McCombie W.R."/>
            <person name="Yang B."/>
            <person name="Zhang G."/>
            <person name="Yang H."/>
            <person name="Wang J."/>
            <person name="Spillane C."/>
            <person name="Cook D.R."/>
            <person name="May G.D."/>
            <person name="Xu X."/>
            <person name="Jackson S.A."/>
        </authorList>
    </citation>
    <scope>NUCLEOTIDE SEQUENCE [LARGE SCALE GENOMIC DNA]</scope>
    <source>
        <strain evidence="10">cv. Asha</strain>
    </source>
</reference>
<keyword evidence="10" id="KW-1185">Reference proteome</keyword>
<dbReference type="Proteomes" id="UP000075243">
    <property type="component" value="Chromosome 4"/>
</dbReference>
<name>A0A151TNF2_CAJCA</name>
<dbReference type="InterPro" id="IPR017930">
    <property type="entry name" value="Myb_dom"/>
</dbReference>
<sequence>MGRAPCCDKASVKKGPWSPEEDTKLKEYIEKHGTGGNWIALPQKAGLKRCGKSCRLRWLNYLRPNIKHGDFSDEEDRIICSLYVNIGSRWSIIAAQLPGRTDNDIKNYWNTKLKKKLMSLLPLSHHRKQASFPSSILQNPPPSPSSHQLYGEYCTYTPMTTTSFPVTTEPLSLPSSNYATTTTSISHPFHQSQDSMASAISPMQQCYYPIRDSMLMFGSEGSCSSSDGSCSQGREIKQEEMGYQSYNDSNNLMLSCYSNMNDGGCFSETLTPLDCDLEEIKQLIRFNNVDDENKTEEKAMYQYYYY</sequence>
<dbReference type="EMBL" id="CM003606">
    <property type="protein sequence ID" value="KYP68578.1"/>
    <property type="molecule type" value="Genomic_DNA"/>
</dbReference>
<keyword evidence="2" id="KW-0677">Repeat</keyword>
<dbReference type="GO" id="GO:0005634">
    <property type="term" value="C:nucleus"/>
    <property type="evidence" value="ECO:0007669"/>
    <property type="project" value="UniProtKB-SubCell"/>
</dbReference>
<protein>
    <submittedName>
        <fullName evidence="9">Transcription factor RAX3</fullName>
    </submittedName>
</protein>
<dbReference type="STRING" id="3821.A0A151TNF2"/>
<evidence type="ECO:0000313" key="9">
    <source>
        <dbReference type="EMBL" id="KYP68578.1"/>
    </source>
</evidence>
<dbReference type="FunFam" id="1.10.10.60:FF:000015">
    <property type="entry name" value="Transcription factor RAX3"/>
    <property type="match status" value="1"/>
</dbReference>
<feature type="domain" description="Myb-like" evidence="7">
    <location>
        <begin position="63"/>
        <end position="113"/>
    </location>
</feature>
<evidence type="ECO:0000256" key="6">
    <source>
        <dbReference type="ARBA" id="ARBA00023242"/>
    </source>
</evidence>
<dbReference type="FunFam" id="1.10.10.60:FF:000222">
    <property type="entry name" value="Transcription factor MYB36"/>
    <property type="match status" value="1"/>
</dbReference>
<dbReference type="InterPro" id="IPR001005">
    <property type="entry name" value="SANT/Myb"/>
</dbReference>
<dbReference type="OrthoDB" id="2143914at2759"/>
<dbReference type="SUPFAM" id="SSF46689">
    <property type="entry name" value="Homeodomain-like"/>
    <property type="match status" value="1"/>
</dbReference>
<accession>A0A151TNF2</accession>
<proteinExistence type="predicted"/>
<feature type="domain" description="HTH myb-type" evidence="8">
    <location>
        <begin position="9"/>
        <end position="62"/>
    </location>
</feature>
<dbReference type="OMA" id="GSCTQGR"/>
<evidence type="ECO:0000259" key="7">
    <source>
        <dbReference type="PROSITE" id="PS50090"/>
    </source>
</evidence>
<evidence type="ECO:0000256" key="3">
    <source>
        <dbReference type="ARBA" id="ARBA00023015"/>
    </source>
</evidence>
<dbReference type="SMART" id="SM00717">
    <property type="entry name" value="SANT"/>
    <property type="match status" value="2"/>
</dbReference>
<evidence type="ECO:0000256" key="2">
    <source>
        <dbReference type="ARBA" id="ARBA00022737"/>
    </source>
</evidence>
<keyword evidence="3" id="KW-0805">Transcription regulation</keyword>
<dbReference type="AlphaFoldDB" id="A0A151TNF2"/>
<feature type="domain" description="Myb-like" evidence="7">
    <location>
        <begin position="9"/>
        <end position="62"/>
    </location>
</feature>
<evidence type="ECO:0000256" key="5">
    <source>
        <dbReference type="ARBA" id="ARBA00023163"/>
    </source>
</evidence>
<dbReference type="Pfam" id="PF00249">
    <property type="entry name" value="Myb_DNA-binding"/>
    <property type="match status" value="2"/>
</dbReference>
<feature type="domain" description="HTH myb-type" evidence="8">
    <location>
        <begin position="63"/>
        <end position="117"/>
    </location>
</feature>
<evidence type="ECO:0000256" key="4">
    <source>
        <dbReference type="ARBA" id="ARBA00023125"/>
    </source>
</evidence>
<gene>
    <name evidence="9" type="ORF">KK1_022210</name>
</gene>
<dbReference type="Gene3D" id="1.10.10.60">
    <property type="entry name" value="Homeodomain-like"/>
    <property type="match status" value="2"/>
</dbReference>
<dbReference type="PROSITE" id="PS50090">
    <property type="entry name" value="MYB_LIKE"/>
    <property type="match status" value="2"/>
</dbReference>
<evidence type="ECO:0000256" key="1">
    <source>
        <dbReference type="ARBA" id="ARBA00004123"/>
    </source>
</evidence>
<dbReference type="Gramene" id="C.cajan_21573.t">
    <property type="protein sequence ID" value="C.cajan_21573.t"/>
    <property type="gene ID" value="C.cajan_21573"/>
</dbReference>
<dbReference type="PROSITE" id="PS51294">
    <property type="entry name" value="HTH_MYB"/>
    <property type="match status" value="2"/>
</dbReference>
<organism evidence="9 10">
    <name type="scientific">Cajanus cajan</name>
    <name type="common">Pigeon pea</name>
    <name type="synonym">Cajanus indicus</name>
    <dbReference type="NCBI Taxonomy" id="3821"/>
    <lineage>
        <taxon>Eukaryota</taxon>
        <taxon>Viridiplantae</taxon>
        <taxon>Streptophyta</taxon>
        <taxon>Embryophyta</taxon>
        <taxon>Tracheophyta</taxon>
        <taxon>Spermatophyta</taxon>
        <taxon>Magnoliopsida</taxon>
        <taxon>eudicotyledons</taxon>
        <taxon>Gunneridae</taxon>
        <taxon>Pentapetalae</taxon>
        <taxon>rosids</taxon>
        <taxon>fabids</taxon>
        <taxon>Fabales</taxon>
        <taxon>Fabaceae</taxon>
        <taxon>Papilionoideae</taxon>
        <taxon>50 kb inversion clade</taxon>
        <taxon>NPAAA clade</taxon>
        <taxon>indigoferoid/millettioid clade</taxon>
        <taxon>Phaseoleae</taxon>
        <taxon>Cajanus</taxon>
    </lineage>
</organism>
<keyword evidence="5" id="KW-0804">Transcription</keyword>
<dbReference type="CDD" id="cd00167">
    <property type="entry name" value="SANT"/>
    <property type="match status" value="1"/>
</dbReference>
<comment type="subcellular location">
    <subcellularLocation>
        <location evidence="1">Nucleus</location>
    </subcellularLocation>
</comment>
<evidence type="ECO:0000313" key="10">
    <source>
        <dbReference type="Proteomes" id="UP000075243"/>
    </source>
</evidence>
<dbReference type="PANTHER" id="PTHR48000">
    <property type="entry name" value="OS09G0431300 PROTEIN"/>
    <property type="match status" value="1"/>
</dbReference>